<feature type="transmembrane region" description="Helical" evidence="7">
    <location>
        <begin position="101"/>
        <end position="122"/>
    </location>
</feature>
<feature type="transmembrane region" description="Helical" evidence="7">
    <location>
        <begin position="46"/>
        <end position="68"/>
    </location>
</feature>
<evidence type="ECO:0000313" key="10">
    <source>
        <dbReference type="Proteomes" id="UP000295496"/>
    </source>
</evidence>
<protein>
    <submittedName>
        <fullName evidence="9">EmrB/QacA subfamily drug resistance transporter</fullName>
    </submittedName>
</protein>
<keyword evidence="2" id="KW-0813">Transport</keyword>
<evidence type="ECO:0000313" key="9">
    <source>
        <dbReference type="EMBL" id="TCK71125.1"/>
    </source>
</evidence>
<feature type="transmembrane region" description="Helical" evidence="7">
    <location>
        <begin position="162"/>
        <end position="184"/>
    </location>
</feature>
<dbReference type="InterPro" id="IPR004638">
    <property type="entry name" value="EmrB-like"/>
</dbReference>
<feature type="transmembrane region" description="Helical" evidence="7">
    <location>
        <begin position="427"/>
        <end position="447"/>
    </location>
</feature>
<dbReference type="PRINTS" id="PR01036">
    <property type="entry name" value="TCRTETB"/>
</dbReference>
<feature type="transmembrane region" description="Helical" evidence="7">
    <location>
        <begin position="196"/>
        <end position="213"/>
    </location>
</feature>
<dbReference type="Gene3D" id="1.20.1720.10">
    <property type="entry name" value="Multidrug resistance protein D"/>
    <property type="match status" value="1"/>
</dbReference>
<comment type="subcellular location">
    <subcellularLocation>
        <location evidence="1">Cell membrane</location>
        <topology evidence="1">Multi-pass membrane protein</topology>
    </subcellularLocation>
</comment>
<dbReference type="RefSeq" id="WP_132299629.1">
    <property type="nucleotide sequence ID" value="NZ_CP170642.1"/>
</dbReference>
<dbReference type="EMBL" id="SMGJ01000001">
    <property type="protein sequence ID" value="TCK71125.1"/>
    <property type="molecule type" value="Genomic_DNA"/>
</dbReference>
<dbReference type="PANTHER" id="PTHR42718:SF46">
    <property type="entry name" value="BLR6921 PROTEIN"/>
    <property type="match status" value="1"/>
</dbReference>
<feature type="transmembrane region" description="Helical" evidence="7">
    <location>
        <begin position="328"/>
        <end position="348"/>
    </location>
</feature>
<gene>
    <name evidence="9" type="ORF">EV692_0180</name>
</gene>
<dbReference type="CDD" id="cd17503">
    <property type="entry name" value="MFS_LmrB_MDR_like"/>
    <property type="match status" value="1"/>
</dbReference>
<feature type="transmembrane region" description="Helical" evidence="7">
    <location>
        <begin position="134"/>
        <end position="156"/>
    </location>
</feature>
<name>A0A4R1KZU6_9PAST</name>
<dbReference type="GO" id="GO:0022857">
    <property type="term" value="F:transmembrane transporter activity"/>
    <property type="evidence" value="ECO:0007669"/>
    <property type="project" value="InterPro"/>
</dbReference>
<dbReference type="InterPro" id="IPR020846">
    <property type="entry name" value="MFS_dom"/>
</dbReference>
<dbReference type="Gene3D" id="1.20.1250.20">
    <property type="entry name" value="MFS general substrate transporter like domains"/>
    <property type="match status" value="1"/>
</dbReference>
<feature type="transmembrane region" description="Helical" evidence="7">
    <location>
        <begin position="225"/>
        <end position="243"/>
    </location>
</feature>
<feature type="transmembrane region" description="Helical" evidence="7">
    <location>
        <begin position="270"/>
        <end position="291"/>
    </location>
</feature>
<evidence type="ECO:0000259" key="8">
    <source>
        <dbReference type="PROSITE" id="PS50850"/>
    </source>
</evidence>
<evidence type="ECO:0000256" key="7">
    <source>
        <dbReference type="SAM" id="Phobius"/>
    </source>
</evidence>
<feature type="transmembrane region" description="Helical" evidence="7">
    <location>
        <begin position="395"/>
        <end position="415"/>
    </location>
</feature>
<comment type="caution">
    <text evidence="9">The sequence shown here is derived from an EMBL/GenBank/DDBJ whole genome shotgun (WGS) entry which is preliminary data.</text>
</comment>
<dbReference type="PANTHER" id="PTHR42718">
    <property type="entry name" value="MAJOR FACILITATOR SUPERFAMILY MULTIDRUG TRANSPORTER MFSC"/>
    <property type="match status" value="1"/>
</dbReference>
<keyword evidence="6 7" id="KW-0472">Membrane</keyword>
<dbReference type="NCBIfam" id="TIGR00711">
    <property type="entry name" value="efflux_EmrB"/>
    <property type="match status" value="1"/>
</dbReference>
<feature type="transmembrane region" description="Helical" evidence="7">
    <location>
        <begin position="354"/>
        <end position="374"/>
    </location>
</feature>
<evidence type="ECO:0000256" key="6">
    <source>
        <dbReference type="ARBA" id="ARBA00023136"/>
    </source>
</evidence>
<keyword evidence="3" id="KW-1003">Cell membrane</keyword>
<evidence type="ECO:0000256" key="3">
    <source>
        <dbReference type="ARBA" id="ARBA00022475"/>
    </source>
</evidence>
<evidence type="ECO:0000256" key="4">
    <source>
        <dbReference type="ARBA" id="ARBA00022692"/>
    </source>
</evidence>
<dbReference type="OrthoDB" id="9812221at2"/>
<dbReference type="SUPFAM" id="SSF103473">
    <property type="entry name" value="MFS general substrate transporter"/>
    <property type="match status" value="1"/>
</dbReference>
<dbReference type="Pfam" id="PF07690">
    <property type="entry name" value="MFS_1"/>
    <property type="match status" value="1"/>
</dbReference>
<evidence type="ECO:0000256" key="5">
    <source>
        <dbReference type="ARBA" id="ARBA00022989"/>
    </source>
</evidence>
<evidence type="ECO:0000256" key="2">
    <source>
        <dbReference type="ARBA" id="ARBA00022448"/>
    </source>
</evidence>
<dbReference type="Proteomes" id="UP000295496">
    <property type="component" value="Unassembled WGS sequence"/>
</dbReference>
<keyword evidence="4 7" id="KW-0812">Transmembrane</keyword>
<dbReference type="GO" id="GO:0005886">
    <property type="term" value="C:plasma membrane"/>
    <property type="evidence" value="ECO:0007669"/>
    <property type="project" value="UniProtKB-SubCell"/>
</dbReference>
<feature type="domain" description="Major facilitator superfamily (MFS) profile" evidence="8">
    <location>
        <begin position="10"/>
        <end position="451"/>
    </location>
</feature>
<reference evidence="9 10" key="1">
    <citation type="submission" date="2019-03" db="EMBL/GenBank/DDBJ databases">
        <title>Genomic Encyclopedia of Type Strains, Phase IV (KMG-IV): sequencing the most valuable type-strain genomes for metagenomic binning, comparative biology and taxonomic classification.</title>
        <authorList>
            <person name="Goeker M."/>
        </authorList>
    </citation>
    <scope>NUCLEOTIDE SEQUENCE [LARGE SCALE GENOMIC DNA]</scope>
    <source>
        <strain evidence="9 10">DSM 10053</strain>
    </source>
</reference>
<evidence type="ECO:0000256" key="1">
    <source>
        <dbReference type="ARBA" id="ARBA00004651"/>
    </source>
</evidence>
<feature type="transmembrane region" description="Helical" evidence="7">
    <location>
        <begin position="75"/>
        <end position="95"/>
    </location>
</feature>
<keyword evidence="10" id="KW-1185">Reference proteome</keyword>
<dbReference type="PROSITE" id="PS50850">
    <property type="entry name" value="MFS"/>
    <property type="match status" value="1"/>
</dbReference>
<sequence>MEKAVSPRSLAWIAATAFFMQALDTTILNTALPTIATDLHQSPLQMQLAVISYALTVALFIPISGWLADKYGTLNIFRFAVTMFVLGSVSCAFSMSLEMLIFSRILQGFGGAMMMPVARLAIIRTVPKNELLPIWNLMAMAGLTGPIIGPILGGWLVTYASWHWIFLINIPIGLVGILLSSFFMPNVKNQLSKFDWQGFLLFASGLVCVTLGLDLISETFVEKWQASSVLGVGCLFLLAYYFYAKGKSEVLIPLSLFQVRTYNLGSWSNLFIRLCGSGIPFLLPLMLQVSFQYSADYAGYMVTPIAISSLISKPFIRPLLKWLGYRKLLMINSLCMAVAVGLMCLLTINTPLWAYISLLFIYGMILSIMFTSVNTLTVSELDHHNASAGSTMLSVIQQVGIGLGIAVSAIALNFYRSFVAPEMLQQAFSYTFLTSSIFGVILFFIVAKLDKSDGENLH</sequence>
<dbReference type="InterPro" id="IPR036259">
    <property type="entry name" value="MFS_trans_sf"/>
</dbReference>
<dbReference type="AlphaFoldDB" id="A0A4R1KZU6"/>
<accession>A0A4R1KZU6</accession>
<organism evidence="9 10">
    <name type="scientific">Lonepinella koalarum</name>
    <dbReference type="NCBI Taxonomy" id="53417"/>
    <lineage>
        <taxon>Bacteria</taxon>
        <taxon>Pseudomonadati</taxon>
        <taxon>Pseudomonadota</taxon>
        <taxon>Gammaproteobacteria</taxon>
        <taxon>Pasteurellales</taxon>
        <taxon>Pasteurellaceae</taxon>
        <taxon>Lonepinella</taxon>
    </lineage>
</organism>
<keyword evidence="5 7" id="KW-1133">Transmembrane helix</keyword>
<proteinExistence type="predicted"/>
<dbReference type="InterPro" id="IPR011701">
    <property type="entry name" value="MFS"/>
</dbReference>